<dbReference type="GO" id="GO:0008720">
    <property type="term" value="F:D-lactate dehydrogenase (NAD+) activity"/>
    <property type="evidence" value="ECO:0007669"/>
    <property type="project" value="TreeGrafter"/>
</dbReference>
<dbReference type="InterPro" id="IPR016166">
    <property type="entry name" value="FAD-bd_PCMH"/>
</dbReference>
<dbReference type="Gene3D" id="3.30.465.10">
    <property type="match status" value="1"/>
</dbReference>
<dbReference type="Pfam" id="PF01565">
    <property type="entry name" value="FAD_binding_4"/>
    <property type="match status" value="1"/>
</dbReference>
<dbReference type="Gene3D" id="1.10.45.10">
    <property type="entry name" value="Vanillyl-alcohol Oxidase, Chain A, domain 4"/>
    <property type="match status" value="1"/>
</dbReference>
<proteinExistence type="inferred from homology"/>
<dbReference type="GO" id="GO:0004458">
    <property type="term" value="F:D-lactate dehydrogenase (cytochrome) activity"/>
    <property type="evidence" value="ECO:0007669"/>
    <property type="project" value="UniProtKB-EC"/>
</dbReference>
<reference evidence="9 10" key="1">
    <citation type="submission" date="2019-01" db="EMBL/GenBank/DDBJ databases">
        <title>Sinorhodobacter populi sp. nov. isolated from the symptomatic bark tissue of Populus euramericana canker.</title>
        <authorList>
            <person name="Xu G."/>
        </authorList>
    </citation>
    <scope>NUCLEOTIDE SEQUENCE [LARGE SCALE GENOMIC DNA]</scope>
    <source>
        <strain evidence="9 10">2D-5</strain>
    </source>
</reference>
<feature type="domain" description="FAD-binding PCMH-type" evidence="8">
    <location>
        <begin position="37"/>
        <end position="214"/>
    </location>
</feature>
<organism evidence="9 10">
    <name type="scientific">Paenirhodobacter populi</name>
    <dbReference type="NCBI Taxonomy" id="2306993"/>
    <lineage>
        <taxon>Bacteria</taxon>
        <taxon>Pseudomonadati</taxon>
        <taxon>Pseudomonadota</taxon>
        <taxon>Alphaproteobacteria</taxon>
        <taxon>Rhodobacterales</taxon>
        <taxon>Rhodobacter group</taxon>
        <taxon>Paenirhodobacter</taxon>
    </lineage>
</organism>
<dbReference type="InterPro" id="IPR016164">
    <property type="entry name" value="FAD-linked_Oxase-like_C"/>
</dbReference>
<dbReference type="SUPFAM" id="SSF56176">
    <property type="entry name" value="FAD-binding/transporter-associated domain-like"/>
    <property type="match status" value="1"/>
</dbReference>
<dbReference type="InterPro" id="IPR016171">
    <property type="entry name" value="Vanillyl_alc_oxidase_C-sub2"/>
</dbReference>
<evidence type="ECO:0000313" key="9">
    <source>
        <dbReference type="EMBL" id="RWR06393.1"/>
    </source>
</evidence>
<dbReference type="FunFam" id="3.30.465.10:FF:000016">
    <property type="entry name" value="probable D-lactate dehydrogenase, mitochondrial"/>
    <property type="match status" value="1"/>
</dbReference>
<dbReference type="InterPro" id="IPR016169">
    <property type="entry name" value="FAD-bd_PCMH_sub2"/>
</dbReference>
<dbReference type="GO" id="GO:0071949">
    <property type="term" value="F:FAD binding"/>
    <property type="evidence" value="ECO:0007669"/>
    <property type="project" value="InterPro"/>
</dbReference>
<dbReference type="InterPro" id="IPR004113">
    <property type="entry name" value="FAD-bd_oxidored_4_C"/>
</dbReference>
<dbReference type="InterPro" id="IPR006094">
    <property type="entry name" value="Oxid_FAD_bind_N"/>
</dbReference>
<evidence type="ECO:0000256" key="7">
    <source>
        <dbReference type="ARBA" id="ARBA00038897"/>
    </source>
</evidence>
<keyword evidence="6" id="KW-0560">Oxidoreductase</keyword>
<reference evidence="9 10" key="2">
    <citation type="submission" date="2019-01" db="EMBL/GenBank/DDBJ databases">
        <authorList>
            <person name="Li Y."/>
        </authorList>
    </citation>
    <scope>NUCLEOTIDE SEQUENCE [LARGE SCALE GENOMIC DNA]</scope>
    <source>
        <strain evidence="9 10">2D-5</strain>
    </source>
</reference>
<accession>A0A443IMK5</accession>
<keyword evidence="3" id="KW-0285">Flavoprotein</keyword>
<comment type="caution">
    <text evidence="9">The sequence shown here is derived from an EMBL/GenBank/DDBJ whole genome shotgun (WGS) entry which is preliminary data.</text>
</comment>
<evidence type="ECO:0000256" key="1">
    <source>
        <dbReference type="ARBA" id="ARBA00001974"/>
    </source>
</evidence>
<evidence type="ECO:0000256" key="3">
    <source>
        <dbReference type="ARBA" id="ARBA00022630"/>
    </source>
</evidence>
<comment type="cofactor">
    <cofactor evidence="1">
        <name>FAD</name>
        <dbReference type="ChEBI" id="CHEBI:57692"/>
    </cofactor>
</comment>
<sequence length="460" mass="48930">MVLDPDTAAALSALLGERFSIREADRRLHTGQETHHVSLPPDAVAWPVSTEEVAAIVRICAAAGVPIVPHGLGSSLEANVSAVRGGLSVDMMRMNRLLRVSTDDLDCTVEAGLPREDLNAALRDTGLYFPIDPGPNATIGGMAATRASGTSAVRYGTMRENILNLTVVTPQGEIIRTARRARKSSAGYDLTHLYVGSEGTLGIITEITLRLHGRPEAVIAAVCTFPGPAEASRTAIEAIQIGLNPGRMEYLDAGAIRAVNAYSQMQEAEVDTLFVEIAGTEDEVETRIALFREIAEANGCSGFRQARAEEERTRLWKARHTAFSATVAARPGSRGWPTDVCVPIGSLAECIVHAKGLLADCPVPYAIMGHVGDGNFHVVFALDPNSPEDEAVVSAINAAMVEKALSVDGTCTGEHGVGLGKRKYLEAEHGPALAIMRRIKAALDPQDLFNPGKILPDDHA</sequence>
<evidence type="ECO:0000256" key="2">
    <source>
        <dbReference type="ARBA" id="ARBA00008000"/>
    </source>
</evidence>
<comment type="similarity">
    <text evidence="2">Belongs to the FAD-binding oxidoreductase/transferase type 4 family.</text>
</comment>
<dbReference type="EMBL" id="SAUW01000028">
    <property type="protein sequence ID" value="RWR06393.1"/>
    <property type="molecule type" value="Genomic_DNA"/>
</dbReference>
<evidence type="ECO:0000313" key="10">
    <source>
        <dbReference type="Proteomes" id="UP000285710"/>
    </source>
</evidence>
<dbReference type="GO" id="GO:1903457">
    <property type="term" value="P:lactate catabolic process"/>
    <property type="evidence" value="ECO:0007669"/>
    <property type="project" value="TreeGrafter"/>
</dbReference>
<keyword evidence="5" id="KW-0809">Transit peptide</keyword>
<evidence type="ECO:0000256" key="4">
    <source>
        <dbReference type="ARBA" id="ARBA00022827"/>
    </source>
</evidence>
<evidence type="ECO:0000256" key="5">
    <source>
        <dbReference type="ARBA" id="ARBA00022946"/>
    </source>
</evidence>
<dbReference type="PANTHER" id="PTHR11748">
    <property type="entry name" value="D-LACTATE DEHYDROGENASE"/>
    <property type="match status" value="1"/>
</dbReference>
<dbReference type="Gene3D" id="3.30.70.2740">
    <property type="match status" value="1"/>
</dbReference>
<gene>
    <name evidence="9" type="ORF">D2T33_18620</name>
</gene>
<dbReference type="InterPro" id="IPR036318">
    <property type="entry name" value="FAD-bd_PCMH-like_sf"/>
</dbReference>
<protein>
    <recommendedName>
        <fullName evidence="7">D-lactate dehydrogenase (cytochrome)</fullName>
        <ecNumber evidence="7">1.1.2.4</ecNumber>
    </recommendedName>
</protein>
<dbReference type="FunFam" id="3.30.70.2740:FF:000001">
    <property type="entry name" value="D-lactate dehydrogenase mitochondrial"/>
    <property type="match status" value="1"/>
</dbReference>
<dbReference type="Pfam" id="PF02913">
    <property type="entry name" value="FAD-oxidase_C"/>
    <property type="match status" value="1"/>
</dbReference>
<keyword evidence="4" id="KW-0274">FAD</keyword>
<dbReference type="PANTHER" id="PTHR11748:SF111">
    <property type="entry name" value="D-LACTATE DEHYDROGENASE, MITOCHONDRIAL-RELATED"/>
    <property type="match status" value="1"/>
</dbReference>
<keyword evidence="10" id="KW-1185">Reference proteome</keyword>
<dbReference type="SUPFAM" id="SSF55103">
    <property type="entry name" value="FAD-linked oxidases, C-terminal domain"/>
    <property type="match status" value="1"/>
</dbReference>
<dbReference type="EC" id="1.1.2.4" evidence="7"/>
<dbReference type="RefSeq" id="WP_128270788.1">
    <property type="nucleotide sequence ID" value="NZ_SAUW01000028.1"/>
</dbReference>
<dbReference type="PROSITE" id="PS51387">
    <property type="entry name" value="FAD_PCMH"/>
    <property type="match status" value="1"/>
</dbReference>
<evidence type="ECO:0000259" key="8">
    <source>
        <dbReference type="PROSITE" id="PS51387"/>
    </source>
</evidence>
<name>A0A443IMK5_9RHOB</name>
<dbReference type="FunFam" id="1.10.45.10:FF:000001">
    <property type="entry name" value="D-lactate dehydrogenase mitochondrial"/>
    <property type="match status" value="1"/>
</dbReference>
<evidence type="ECO:0000256" key="6">
    <source>
        <dbReference type="ARBA" id="ARBA00023002"/>
    </source>
</evidence>
<dbReference type="AlphaFoldDB" id="A0A443IMK5"/>
<dbReference type="Proteomes" id="UP000285710">
    <property type="component" value="Unassembled WGS sequence"/>
</dbReference>